<accession>A0A7V8FQ17</accession>
<proteinExistence type="predicted"/>
<dbReference type="AlphaFoldDB" id="A0A7V8FQ17"/>
<sequence>MALACSRQRGVAAAAGVLAVVELAGCASPASAPLRYTQLDCETLAREARTVQRTVAAYSGWSEDSSVTDAPGFLMWPAFAFLEEQLGADTRFDALQRRYLALARASQDRACPCAQPAPVNQAGVPRVPWNHNQAAEQPSDASGVRQLPG</sequence>
<feature type="compositionally biased region" description="Polar residues" evidence="1">
    <location>
        <begin position="130"/>
        <end position="140"/>
    </location>
</feature>
<name>A0A7V8FQ17_9BURK</name>
<gene>
    <name evidence="2" type="ORF">GAK30_01297</name>
</gene>
<dbReference type="Proteomes" id="UP000461670">
    <property type="component" value="Unassembled WGS sequence"/>
</dbReference>
<evidence type="ECO:0000256" key="1">
    <source>
        <dbReference type="SAM" id="MobiDB-lite"/>
    </source>
</evidence>
<reference evidence="3" key="1">
    <citation type="journal article" date="2020" name="MBio">
        <title>Horizontal gene transfer to a defensive symbiont with a reduced genome amongst a multipartite beetle microbiome.</title>
        <authorList>
            <person name="Waterworth S.C."/>
            <person name="Florez L.V."/>
            <person name="Rees E.R."/>
            <person name="Hertweck C."/>
            <person name="Kaltenpoth M."/>
            <person name="Kwan J.C."/>
        </authorList>
    </citation>
    <scope>NUCLEOTIDE SEQUENCE [LARGE SCALE GENOMIC DNA]</scope>
</reference>
<feature type="region of interest" description="Disordered" evidence="1">
    <location>
        <begin position="130"/>
        <end position="149"/>
    </location>
</feature>
<comment type="caution">
    <text evidence="2">The sequence shown here is derived from an EMBL/GenBank/DDBJ whole genome shotgun (WGS) entry which is preliminary data.</text>
</comment>
<organism evidence="2 3">
    <name type="scientific">Paracidovorax wautersii</name>
    <dbReference type="NCBI Taxonomy" id="1177982"/>
    <lineage>
        <taxon>Bacteria</taxon>
        <taxon>Pseudomonadati</taxon>
        <taxon>Pseudomonadota</taxon>
        <taxon>Betaproteobacteria</taxon>
        <taxon>Burkholderiales</taxon>
        <taxon>Comamonadaceae</taxon>
        <taxon>Paracidovorax</taxon>
    </lineage>
</organism>
<dbReference type="EMBL" id="WNDQ01000014">
    <property type="protein sequence ID" value="KAF1022152.1"/>
    <property type="molecule type" value="Genomic_DNA"/>
</dbReference>
<evidence type="ECO:0000313" key="3">
    <source>
        <dbReference type="Proteomes" id="UP000461670"/>
    </source>
</evidence>
<protein>
    <submittedName>
        <fullName evidence="2">Uncharacterized protein</fullName>
    </submittedName>
</protein>
<evidence type="ECO:0000313" key="2">
    <source>
        <dbReference type="EMBL" id="KAF1022152.1"/>
    </source>
</evidence>